<evidence type="ECO:0000259" key="3">
    <source>
        <dbReference type="Pfam" id="PF10531"/>
    </source>
</evidence>
<dbReference type="Pfam" id="PF02563">
    <property type="entry name" value="Poly_export"/>
    <property type="match status" value="1"/>
</dbReference>
<evidence type="ECO:0000259" key="2">
    <source>
        <dbReference type="Pfam" id="PF02563"/>
    </source>
</evidence>
<proteinExistence type="predicted"/>
<dbReference type="PANTHER" id="PTHR33619">
    <property type="entry name" value="POLYSACCHARIDE EXPORT PROTEIN GFCE-RELATED"/>
    <property type="match status" value="1"/>
</dbReference>
<keyword evidence="5" id="KW-1185">Reference proteome</keyword>
<dbReference type="InterPro" id="IPR049712">
    <property type="entry name" value="Poly_export"/>
</dbReference>
<dbReference type="RefSeq" id="WP_266281946.1">
    <property type="nucleotide sequence ID" value="NZ_JAPKNF010000001.1"/>
</dbReference>
<dbReference type="InterPro" id="IPR019554">
    <property type="entry name" value="Soluble_ligand-bd"/>
</dbReference>
<feature type="domain" description="Polysaccharide export protein N-terminal" evidence="2">
    <location>
        <begin position="106"/>
        <end position="179"/>
    </location>
</feature>
<protein>
    <submittedName>
        <fullName evidence="4">Polysaccharide export outer membrane protein</fullName>
    </submittedName>
</protein>
<gene>
    <name evidence="4" type="ORF">QO015_000287</name>
</gene>
<reference evidence="4 5" key="1">
    <citation type="submission" date="2023-07" db="EMBL/GenBank/DDBJ databases">
        <title>Genomic Encyclopedia of Type Strains, Phase IV (KMG-IV): sequencing the most valuable type-strain genomes for metagenomic binning, comparative biology and taxonomic classification.</title>
        <authorList>
            <person name="Goeker M."/>
        </authorList>
    </citation>
    <scope>NUCLEOTIDE SEQUENCE [LARGE SCALE GENOMIC DNA]</scope>
    <source>
        <strain evidence="4 5">B1-1</strain>
    </source>
</reference>
<name>A0ABU0M144_9HYPH</name>
<keyword evidence="1" id="KW-0732">Signal</keyword>
<organism evidence="4 5">
    <name type="scientific">Kaistia geumhonensis</name>
    <dbReference type="NCBI Taxonomy" id="410839"/>
    <lineage>
        <taxon>Bacteria</taxon>
        <taxon>Pseudomonadati</taxon>
        <taxon>Pseudomonadota</taxon>
        <taxon>Alphaproteobacteria</taxon>
        <taxon>Hyphomicrobiales</taxon>
        <taxon>Kaistiaceae</taxon>
        <taxon>Kaistia</taxon>
    </lineage>
</organism>
<evidence type="ECO:0000313" key="4">
    <source>
        <dbReference type="EMBL" id="MDQ0514674.1"/>
    </source>
</evidence>
<dbReference type="PANTHER" id="PTHR33619:SF3">
    <property type="entry name" value="POLYSACCHARIDE EXPORT PROTEIN GFCE-RELATED"/>
    <property type="match status" value="1"/>
</dbReference>
<sequence>MIVALRDDPALHHSLSLVYFSVTQLLAERPGATWLGAIGVSVPFRISLAITLFALALSACSSVSTPSNERVAYSTAPVRSAGPQVVPGALASGSLPAPTFNTTTGMQYRLGPLDTVNILVFQVPDLSGDFQVGSDGNLGLPLVGSIRAAGRTAQDVQKELTAKLSATYLQQPQVSVKVTGFNSQRVTVEGAVTKPGVFPVTQAGGTLLDYIALAGGLPRTADTSNVVVFRQVDGKRMAARFNVADIRNGRATDPTIYGGDQIVVPVSGVRSAWADFLSAMPAASFVATVSGL</sequence>
<accession>A0ABU0M144</accession>
<dbReference type="EMBL" id="JAUSWJ010000001">
    <property type="protein sequence ID" value="MDQ0514674.1"/>
    <property type="molecule type" value="Genomic_DNA"/>
</dbReference>
<dbReference type="Gene3D" id="3.10.560.10">
    <property type="entry name" value="Outer membrane lipoprotein wza domain like"/>
    <property type="match status" value="1"/>
</dbReference>
<comment type="caution">
    <text evidence="4">The sequence shown here is derived from an EMBL/GenBank/DDBJ whole genome shotgun (WGS) entry which is preliminary data.</text>
</comment>
<dbReference type="InterPro" id="IPR003715">
    <property type="entry name" value="Poly_export_N"/>
</dbReference>
<evidence type="ECO:0000313" key="5">
    <source>
        <dbReference type="Proteomes" id="UP001223743"/>
    </source>
</evidence>
<feature type="domain" description="Soluble ligand binding" evidence="3">
    <location>
        <begin position="185"/>
        <end position="237"/>
    </location>
</feature>
<dbReference type="Pfam" id="PF10531">
    <property type="entry name" value="SLBB"/>
    <property type="match status" value="1"/>
</dbReference>
<dbReference type="Proteomes" id="UP001223743">
    <property type="component" value="Unassembled WGS sequence"/>
</dbReference>
<evidence type="ECO:0000256" key="1">
    <source>
        <dbReference type="ARBA" id="ARBA00022729"/>
    </source>
</evidence>